<accession>A0A2I0A4C8</accession>
<reference evidence="3 4" key="1">
    <citation type="journal article" date="2017" name="Nature">
        <title>The Apostasia genome and the evolution of orchids.</title>
        <authorList>
            <person name="Zhang G.Q."/>
            <person name="Liu K.W."/>
            <person name="Li Z."/>
            <person name="Lohaus R."/>
            <person name="Hsiao Y.Y."/>
            <person name="Niu S.C."/>
            <person name="Wang J.Y."/>
            <person name="Lin Y.C."/>
            <person name="Xu Q."/>
            <person name="Chen L.J."/>
            <person name="Yoshida K."/>
            <person name="Fujiwara S."/>
            <person name="Wang Z.W."/>
            <person name="Zhang Y.Q."/>
            <person name="Mitsuda N."/>
            <person name="Wang M."/>
            <person name="Liu G.H."/>
            <person name="Pecoraro L."/>
            <person name="Huang H.X."/>
            <person name="Xiao X.J."/>
            <person name="Lin M."/>
            <person name="Wu X.Y."/>
            <person name="Wu W.L."/>
            <person name="Chen Y.Y."/>
            <person name="Chang S.B."/>
            <person name="Sakamoto S."/>
            <person name="Ohme-Takagi M."/>
            <person name="Yagi M."/>
            <person name="Zeng S.J."/>
            <person name="Shen C.Y."/>
            <person name="Yeh C.M."/>
            <person name="Luo Y.B."/>
            <person name="Tsai W.C."/>
            <person name="Van de Peer Y."/>
            <person name="Liu Z.J."/>
        </authorList>
    </citation>
    <scope>NUCLEOTIDE SEQUENCE [LARGE SCALE GENOMIC DNA]</scope>
    <source>
        <strain evidence="4">cv. Shenzhen</strain>
        <tissue evidence="3">Stem</tissue>
    </source>
</reference>
<protein>
    <submittedName>
        <fullName evidence="3">Uncharacterized protein</fullName>
    </submittedName>
</protein>
<name>A0A2I0A4C8_9ASPA</name>
<feature type="region of interest" description="Disordered" evidence="1">
    <location>
        <begin position="83"/>
        <end position="109"/>
    </location>
</feature>
<dbReference type="PANTHER" id="PTHR35762:SF8">
    <property type="entry name" value="EXPRESSED PROTEIN"/>
    <property type="match status" value="1"/>
</dbReference>
<evidence type="ECO:0000256" key="2">
    <source>
        <dbReference type="SAM" id="Phobius"/>
    </source>
</evidence>
<dbReference type="OrthoDB" id="783426at2759"/>
<evidence type="ECO:0000313" key="3">
    <source>
        <dbReference type="EMBL" id="PKA50373.1"/>
    </source>
</evidence>
<organism evidence="3 4">
    <name type="scientific">Apostasia shenzhenica</name>
    <dbReference type="NCBI Taxonomy" id="1088818"/>
    <lineage>
        <taxon>Eukaryota</taxon>
        <taxon>Viridiplantae</taxon>
        <taxon>Streptophyta</taxon>
        <taxon>Embryophyta</taxon>
        <taxon>Tracheophyta</taxon>
        <taxon>Spermatophyta</taxon>
        <taxon>Magnoliopsida</taxon>
        <taxon>Liliopsida</taxon>
        <taxon>Asparagales</taxon>
        <taxon>Orchidaceae</taxon>
        <taxon>Apostasioideae</taxon>
        <taxon>Apostasia</taxon>
    </lineage>
</organism>
<proteinExistence type="predicted"/>
<dbReference type="AlphaFoldDB" id="A0A2I0A4C8"/>
<keyword evidence="2" id="KW-0472">Membrane</keyword>
<dbReference type="Proteomes" id="UP000236161">
    <property type="component" value="Unassembled WGS sequence"/>
</dbReference>
<keyword evidence="2" id="KW-1133">Transmembrane helix</keyword>
<keyword evidence="4" id="KW-1185">Reference proteome</keyword>
<keyword evidence="2" id="KW-0812">Transmembrane</keyword>
<dbReference type="PANTHER" id="PTHR35762">
    <property type="entry name" value="TRANSMEMBRANE PROTEIN"/>
    <property type="match status" value="1"/>
</dbReference>
<sequence length="185" mass="20940">MEKNEKELQDLLLKQRKERSTRALRSAILVVFLLCFVPFSNSFFLHFQSIKQFINKKAIFCFFNAILIFLVKDSTFLAASGEQPSADSGVNLRASRHHPPPPSETAAPSVEANLVEEEGPEEKNFEPLEVAPAPMVNEVEGDHGGEVVGEIEEIDIGELNRKFDEFIEKVKREREMEALQLILAR</sequence>
<dbReference type="EMBL" id="KZ452026">
    <property type="protein sequence ID" value="PKA50373.1"/>
    <property type="molecule type" value="Genomic_DNA"/>
</dbReference>
<feature type="transmembrane region" description="Helical" evidence="2">
    <location>
        <begin position="23"/>
        <end position="47"/>
    </location>
</feature>
<evidence type="ECO:0000256" key="1">
    <source>
        <dbReference type="SAM" id="MobiDB-lite"/>
    </source>
</evidence>
<evidence type="ECO:0000313" key="4">
    <source>
        <dbReference type="Proteomes" id="UP000236161"/>
    </source>
</evidence>
<gene>
    <name evidence="3" type="ORF">AXF42_Ash013462</name>
</gene>